<dbReference type="OrthoDB" id="2043985at2"/>
<dbReference type="Pfam" id="PF10123">
    <property type="entry name" value="Mu-like_Pro"/>
    <property type="match status" value="2"/>
</dbReference>
<dbReference type="EMBL" id="MKFU01000034">
    <property type="protein sequence ID" value="OHY89780.1"/>
    <property type="molecule type" value="Genomic_DNA"/>
</dbReference>
<proteinExistence type="predicted"/>
<sequence>MPLVALCVEIPQEAPEWVQVMPRGPEIKGLDGRKWNMKDPAKLIDMFKNMGLPLVIDYEHGQEIKAPEGEEAPASGWIEDLELRDGEVWAKVDWTERAGKAINSREYRFLSPAFAHDSNMEILKLESVALTNKPNLIMKALNSREQGGKGWEEVSVALGVQVKTPGDVMAALNHREDVALNRQAEEAVDQAIADARFCPAQRDFLIATCRAQGVDSFKAFADMNGAFDALGKPVKLGPLHGNSRLSESQIAVCRAVGVSEEQFLNVKKDQ</sequence>
<dbReference type="Proteomes" id="UP000179934">
    <property type="component" value="Unassembled WGS sequence"/>
</dbReference>
<comment type="caution">
    <text evidence="1">The sequence shown here is derived from an EMBL/GenBank/DDBJ whole genome shotgun (WGS) entry which is preliminary data.</text>
</comment>
<organism evidence="1 2">
    <name type="scientific">Aeromonas sobria</name>
    <dbReference type="NCBI Taxonomy" id="646"/>
    <lineage>
        <taxon>Bacteria</taxon>
        <taxon>Pseudomonadati</taxon>
        <taxon>Pseudomonadota</taxon>
        <taxon>Gammaproteobacteria</taxon>
        <taxon>Aeromonadales</taxon>
        <taxon>Aeromonadaceae</taxon>
        <taxon>Aeromonas</taxon>
    </lineage>
</organism>
<evidence type="ECO:0008006" key="3">
    <source>
        <dbReference type="Google" id="ProtNLM"/>
    </source>
</evidence>
<dbReference type="PIRSF" id="PIRSF016624">
    <property type="entry name" value="Mu_prophg_I"/>
    <property type="match status" value="1"/>
</dbReference>
<dbReference type="InterPro" id="IPR012106">
    <property type="entry name" value="Phage_Mu_Gp1"/>
</dbReference>
<name>A0A1S2CM60_AERSO</name>
<protein>
    <recommendedName>
        <fullName evidence="3">Mu-like prophage I protein</fullName>
    </recommendedName>
</protein>
<dbReference type="AlphaFoldDB" id="A0A1S2CM60"/>
<gene>
    <name evidence="1" type="ORF">BJD16_05440</name>
</gene>
<reference evidence="1 2" key="1">
    <citation type="submission" date="2016-09" db="EMBL/GenBank/DDBJ databases">
        <title>Draft Genome Sequence of Aeromonas sobria Strain 08005, Isolated from Sick Rana catesbeiana.</title>
        <authorList>
            <person name="Yang Q."/>
        </authorList>
    </citation>
    <scope>NUCLEOTIDE SEQUENCE [LARGE SCALE GENOMIC DNA]</scope>
    <source>
        <strain evidence="1 2">08005</strain>
    </source>
</reference>
<evidence type="ECO:0000313" key="2">
    <source>
        <dbReference type="Proteomes" id="UP000179934"/>
    </source>
</evidence>
<evidence type="ECO:0000313" key="1">
    <source>
        <dbReference type="EMBL" id="OHY89780.1"/>
    </source>
</evidence>
<dbReference type="STRING" id="646.BJD16_05440"/>
<dbReference type="RefSeq" id="WP_042020483.1">
    <property type="nucleotide sequence ID" value="NZ_CDBW01000017.1"/>
</dbReference>
<accession>A0A1S2CM60</accession>
<dbReference type="GeneID" id="58922203"/>